<evidence type="ECO:0000256" key="9">
    <source>
        <dbReference type="SAM" id="MobiDB-lite"/>
    </source>
</evidence>
<evidence type="ECO:0000256" key="5">
    <source>
        <dbReference type="ARBA" id="ARBA00022771"/>
    </source>
</evidence>
<dbReference type="EnsemblPlants" id="OB05G28280.1">
    <property type="protein sequence ID" value="OB05G28280.1"/>
    <property type="gene ID" value="OB05G28280"/>
</dbReference>
<evidence type="ECO:0000313" key="12">
    <source>
        <dbReference type="EnsemblPlants" id="OB05G28280.1"/>
    </source>
</evidence>
<dbReference type="InterPro" id="IPR031099">
    <property type="entry name" value="BRCA1-associated"/>
</dbReference>
<dbReference type="SUPFAM" id="SSF52113">
    <property type="entry name" value="BRCT domain"/>
    <property type="match status" value="1"/>
</dbReference>
<evidence type="ECO:0000256" key="1">
    <source>
        <dbReference type="ARBA" id="ARBA00004123"/>
    </source>
</evidence>
<feature type="region of interest" description="Disordered" evidence="9">
    <location>
        <begin position="1"/>
        <end position="46"/>
    </location>
</feature>
<dbReference type="InterPro" id="IPR034732">
    <property type="entry name" value="EPHD"/>
</dbReference>
<dbReference type="GO" id="GO:0004842">
    <property type="term" value="F:ubiquitin-protein transferase activity"/>
    <property type="evidence" value="ECO:0007669"/>
    <property type="project" value="TreeGrafter"/>
</dbReference>
<keyword evidence="5" id="KW-0863">Zinc-finger</keyword>
<evidence type="ECO:0000259" key="11">
    <source>
        <dbReference type="PROSITE" id="PS51805"/>
    </source>
</evidence>
<dbReference type="Proteomes" id="UP000006038">
    <property type="component" value="Chromosome 5"/>
</dbReference>
<dbReference type="SMART" id="SM00292">
    <property type="entry name" value="BRCT"/>
    <property type="match status" value="1"/>
</dbReference>
<feature type="compositionally biased region" description="Polar residues" evidence="9">
    <location>
        <begin position="1"/>
        <end position="18"/>
    </location>
</feature>
<feature type="domain" description="BRCT" evidence="10">
    <location>
        <begin position="293"/>
        <end position="382"/>
    </location>
</feature>
<dbReference type="AlphaFoldDB" id="J3M8A4"/>
<name>J3M8A4_ORYBR</name>
<keyword evidence="8" id="KW-0539">Nucleus</keyword>
<keyword evidence="13" id="KW-1185">Reference proteome</keyword>
<evidence type="ECO:0000256" key="3">
    <source>
        <dbReference type="ARBA" id="ARBA00022737"/>
    </source>
</evidence>
<keyword evidence="3" id="KW-0677">Repeat</keyword>
<protein>
    <recommendedName>
        <fullName evidence="14">PHD-type domain-containing protein</fullName>
    </recommendedName>
</protein>
<keyword evidence="7" id="KW-0234">DNA repair</keyword>
<dbReference type="GO" id="GO:0005634">
    <property type="term" value="C:nucleus"/>
    <property type="evidence" value="ECO:0007669"/>
    <property type="project" value="UniProtKB-SubCell"/>
</dbReference>
<dbReference type="FunFam" id="3.40.50.10190:FF:000006">
    <property type="entry name" value="Breast cancer type 1 susceptibility protein homolog"/>
    <property type="match status" value="1"/>
</dbReference>
<keyword evidence="4" id="KW-0227">DNA damage</keyword>
<dbReference type="eggNOG" id="KOG4362">
    <property type="taxonomic scope" value="Eukaryota"/>
</dbReference>
<dbReference type="InterPro" id="IPR001357">
    <property type="entry name" value="BRCT_dom"/>
</dbReference>
<feature type="domain" description="PHD-type" evidence="11">
    <location>
        <begin position="59"/>
        <end position="179"/>
    </location>
</feature>
<feature type="domain" description="BRCT" evidence="10">
    <location>
        <begin position="405"/>
        <end position="442"/>
    </location>
</feature>
<evidence type="ECO:0000259" key="10">
    <source>
        <dbReference type="PROSITE" id="PS50172"/>
    </source>
</evidence>
<keyword evidence="2" id="KW-0479">Metal-binding</keyword>
<evidence type="ECO:0000256" key="7">
    <source>
        <dbReference type="ARBA" id="ARBA00023204"/>
    </source>
</evidence>
<evidence type="ECO:0000256" key="8">
    <source>
        <dbReference type="ARBA" id="ARBA00023242"/>
    </source>
</evidence>
<evidence type="ECO:0000256" key="6">
    <source>
        <dbReference type="ARBA" id="ARBA00022833"/>
    </source>
</evidence>
<reference evidence="12" key="2">
    <citation type="submission" date="2013-04" db="UniProtKB">
        <authorList>
            <consortium name="EnsemblPlants"/>
        </authorList>
    </citation>
    <scope>IDENTIFICATION</scope>
</reference>
<dbReference type="InterPro" id="IPR013083">
    <property type="entry name" value="Znf_RING/FYVE/PHD"/>
</dbReference>
<comment type="subcellular location">
    <subcellularLocation>
        <location evidence="1">Nucleus</location>
    </subcellularLocation>
</comment>
<organism evidence="12">
    <name type="scientific">Oryza brachyantha</name>
    <name type="common">malo sina</name>
    <dbReference type="NCBI Taxonomy" id="4533"/>
    <lineage>
        <taxon>Eukaryota</taxon>
        <taxon>Viridiplantae</taxon>
        <taxon>Streptophyta</taxon>
        <taxon>Embryophyta</taxon>
        <taxon>Tracheophyta</taxon>
        <taxon>Spermatophyta</taxon>
        <taxon>Magnoliopsida</taxon>
        <taxon>Liliopsida</taxon>
        <taxon>Poales</taxon>
        <taxon>Poaceae</taxon>
        <taxon>BOP clade</taxon>
        <taxon>Oryzoideae</taxon>
        <taxon>Oryzeae</taxon>
        <taxon>Oryzinae</taxon>
        <taxon>Oryza</taxon>
    </lineage>
</organism>
<accession>J3M8A4</accession>
<dbReference type="HOGENOM" id="CLU_025968_0_0_1"/>
<keyword evidence="6" id="KW-0862">Zinc</keyword>
<dbReference type="PROSITE" id="PS51805">
    <property type="entry name" value="EPHD"/>
    <property type="match status" value="1"/>
</dbReference>
<dbReference type="CDD" id="cd17734">
    <property type="entry name" value="BRCT_Bard1_rpt1"/>
    <property type="match status" value="1"/>
</dbReference>
<dbReference type="STRING" id="4533.J3M8A4"/>
<reference evidence="12" key="1">
    <citation type="journal article" date="2013" name="Nat. Commun.">
        <title>Whole-genome sequencing of Oryza brachyantha reveals mechanisms underlying Oryza genome evolution.</title>
        <authorList>
            <person name="Chen J."/>
            <person name="Huang Q."/>
            <person name="Gao D."/>
            <person name="Wang J."/>
            <person name="Lang Y."/>
            <person name="Liu T."/>
            <person name="Li B."/>
            <person name="Bai Z."/>
            <person name="Luis Goicoechea J."/>
            <person name="Liang C."/>
            <person name="Chen C."/>
            <person name="Zhang W."/>
            <person name="Sun S."/>
            <person name="Liao Y."/>
            <person name="Zhang X."/>
            <person name="Yang L."/>
            <person name="Song C."/>
            <person name="Wang M."/>
            <person name="Shi J."/>
            <person name="Liu G."/>
            <person name="Liu J."/>
            <person name="Zhou H."/>
            <person name="Zhou W."/>
            <person name="Yu Q."/>
            <person name="An N."/>
            <person name="Chen Y."/>
            <person name="Cai Q."/>
            <person name="Wang B."/>
            <person name="Liu B."/>
            <person name="Min J."/>
            <person name="Huang Y."/>
            <person name="Wu H."/>
            <person name="Li Z."/>
            <person name="Zhang Y."/>
            <person name="Yin Y."/>
            <person name="Song W."/>
            <person name="Jiang J."/>
            <person name="Jackson S.A."/>
            <person name="Wing R.A."/>
            <person name="Wang J."/>
            <person name="Chen M."/>
        </authorList>
    </citation>
    <scope>NUCLEOTIDE SEQUENCE [LARGE SCALE GENOMIC DNA]</scope>
    <source>
        <strain evidence="12">cv. IRGC 101232</strain>
    </source>
</reference>
<dbReference type="Pfam" id="PF00533">
    <property type="entry name" value="BRCT"/>
    <property type="match status" value="1"/>
</dbReference>
<feature type="compositionally biased region" description="Low complexity" evidence="9">
    <location>
        <begin position="198"/>
        <end position="208"/>
    </location>
</feature>
<feature type="region of interest" description="Disordered" evidence="9">
    <location>
        <begin position="186"/>
        <end position="215"/>
    </location>
</feature>
<dbReference type="GO" id="GO:0008270">
    <property type="term" value="F:zinc ion binding"/>
    <property type="evidence" value="ECO:0007669"/>
    <property type="project" value="UniProtKB-KW"/>
</dbReference>
<dbReference type="InterPro" id="IPR036420">
    <property type="entry name" value="BRCT_dom_sf"/>
</dbReference>
<proteinExistence type="predicted"/>
<dbReference type="Gramene" id="OB05G28280.1">
    <property type="protein sequence ID" value="OB05G28280.1"/>
    <property type="gene ID" value="OB05G28280"/>
</dbReference>
<dbReference type="Gene3D" id="3.30.40.10">
    <property type="entry name" value="Zinc/RING finger domain, C3HC4 (zinc finger)"/>
    <property type="match status" value="1"/>
</dbReference>
<evidence type="ECO:0000313" key="13">
    <source>
        <dbReference type="Proteomes" id="UP000006038"/>
    </source>
</evidence>
<dbReference type="Gene3D" id="3.40.50.10190">
    <property type="entry name" value="BRCT domain"/>
    <property type="match status" value="2"/>
</dbReference>
<evidence type="ECO:0008006" key="14">
    <source>
        <dbReference type="Google" id="ProtNLM"/>
    </source>
</evidence>
<dbReference type="GO" id="GO:0045944">
    <property type="term" value="P:positive regulation of transcription by RNA polymerase II"/>
    <property type="evidence" value="ECO:0007669"/>
    <property type="project" value="TreeGrafter"/>
</dbReference>
<dbReference type="GO" id="GO:0000724">
    <property type="term" value="P:double-strand break repair via homologous recombination"/>
    <property type="evidence" value="ECO:0007669"/>
    <property type="project" value="TreeGrafter"/>
</dbReference>
<dbReference type="Pfam" id="PF13771">
    <property type="entry name" value="zf-HC5HC2H"/>
    <property type="match status" value="1"/>
</dbReference>
<dbReference type="PANTHER" id="PTHR13763:SF6">
    <property type="entry name" value="OS05G0486600 PROTEIN"/>
    <property type="match status" value="1"/>
</dbReference>
<evidence type="ECO:0000256" key="2">
    <source>
        <dbReference type="ARBA" id="ARBA00022723"/>
    </source>
</evidence>
<sequence>MADPNEVSSPSVSLNNSGLHEHSDRHTNTPRKHGNAGMSKDNRSATGFKRLQTPINLFEDECIFCHSFRTSQFHGPMVHYRKGKLVSSDNDSPSDIIYVHKKCMEWAPRVYYKGDTVVNMEMEISRASKLKCTRCRHPGAALGCYYKHCNRSYHVPCAVMTLDCRWDVDNCFVMCPEHASEALPCDKVSSPTKENGNSSSISQSQSSIEQRNSTGCERKDCIIDQRNISSSLPQRQSSAKEGISAVHKREIDQPDTSCASFPQGQYLDKEVIYTEDWRKQKQNHLYTERNCPSDLWVLLGSALSPSEKDSLKEFASWTNATVANEWTENVTHVIVGKSGDSACSRSYEVLMALLFGKWVLTIGWIMNSMEELIPSPESSFELRFSHDSRTSIGGNKKGRNQASEGAQKLFSGLNFCLSAYINPDDRKHIQNLIAAAGGQVLKISGSHSVRENLEKAPAEPLYFVFDGGAPREFTPSLLDDLPKEMEEGIEHAACGAQVISHLKLFDTIAASDAHILNHKDHFTPYV</sequence>
<dbReference type="OMA" id="NFCLSAY"/>
<dbReference type="FunFam" id="3.30.40.10:FF:000664">
    <property type="entry name" value="BRCA1-associated RING domain protein 1"/>
    <property type="match status" value="1"/>
</dbReference>
<dbReference type="PANTHER" id="PTHR13763">
    <property type="entry name" value="BREAST CANCER TYPE 1 SUSCEPTIBILITY PROTEIN BRCA1"/>
    <property type="match status" value="1"/>
</dbReference>
<dbReference type="PROSITE" id="PS50172">
    <property type="entry name" value="BRCT"/>
    <property type="match status" value="2"/>
</dbReference>
<evidence type="ECO:0000256" key="4">
    <source>
        <dbReference type="ARBA" id="ARBA00022763"/>
    </source>
</evidence>